<keyword evidence="7" id="KW-0119">Carbohydrate metabolism</keyword>
<dbReference type="EC" id="3.2.1.132" evidence="11"/>
<comment type="function">
    <text evidence="10">Chitosanase catalyzing the endo-type cleavage of chitosan, the deacylated form of chitin. Chitosanase may be crucial in the degradation of the deacetylated portion of chitin in the fungal cell wall. Chitoolisaccharides produced by the hydrolysis of partially N-acetylated chitosan are known to have many biological activities, including antibacterial activity, immune-enhancing effects, and elicitor activity.</text>
</comment>
<keyword evidence="14" id="KW-1185">Reference proteome</keyword>
<dbReference type="VEuPathDB" id="FungiDB:P168DRAFT_291331"/>
<feature type="chain" id="PRO_5013987001" description="Endo-chitosanase" evidence="11">
    <location>
        <begin position="22"/>
        <end position="386"/>
    </location>
</feature>
<evidence type="ECO:0000256" key="5">
    <source>
        <dbReference type="ARBA" id="ARBA00022729"/>
    </source>
</evidence>
<dbReference type="EMBL" id="MSFM01000008">
    <property type="protein sequence ID" value="PKY03197.1"/>
    <property type="molecule type" value="Genomic_DNA"/>
</dbReference>
<dbReference type="AlphaFoldDB" id="A0A2I1CZY5"/>
<proteinExistence type="inferred from homology"/>
<evidence type="ECO:0000313" key="13">
    <source>
        <dbReference type="EMBL" id="PKY03197.1"/>
    </source>
</evidence>
<evidence type="ECO:0000256" key="7">
    <source>
        <dbReference type="ARBA" id="ARBA00023277"/>
    </source>
</evidence>
<dbReference type="GO" id="GO:0016977">
    <property type="term" value="F:chitosanase activity"/>
    <property type="evidence" value="ECO:0007669"/>
    <property type="project" value="UniProtKB-EC"/>
</dbReference>
<keyword evidence="9 11" id="KW-0624">Polysaccharide degradation</keyword>
<evidence type="ECO:0000256" key="3">
    <source>
        <dbReference type="ARBA" id="ARBA00007799"/>
    </source>
</evidence>
<accession>A0A2I1CZY5</accession>
<comment type="similarity">
    <text evidence="3 11">Belongs to the glycosyl hydrolase 75 family.</text>
</comment>
<keyword evidence="5 11" id="KW-0732">Signal</keyword>
<name>A0A2I1CZY5_ASPC2</name>
<reference evidence="13" key="1">
    <citation type="submission" date="2016-12" db="EMBL/GenBank/DDBJ databases">
        <title>The genomes of Aspergillus section Nigri reveals drivers in fungal speciation.</title>
        <authorList>
            <consortium name="DOE Joint Genome Institute"/>
            <person name="Vesth T.C."/>
            <person name="Nybo J."/>
            <person name="Theobald S."/>
            <person name="Brandl J."/>
            <person name="Frisvad J.C."/>
            <person name="Nielsen K.F."/>
            <person name="Lyhne E.K."/>
            <person name="Kogle M.E."/>
            <person name="Kuo A."/>
            <person name="Riley R."/>
            <person name="Clum A."/>
            <person name="Nolan M."/>
            <person name="Lipzen A."/>
            <person name="Salamov A."/>
            <person name="Henrissat B."/>
            <person name="Wiebenga A."/>
            <person name="De vries R.P."/>
            <person name="Grigoriev I.V."/>
            <person name="Mortensen U.H."/>
            <person name="Andersen M.R."/>
            <person name="Baker S.E."/>
        </authorList>
    </citation>
    <scope>NUCLEOTIDE SEQUENCE</scope>
    <source>
        <strain evidence="13">IBT 28561</strain>
    </source>
</reference>
<evidence type="ECO:0000256" key="11">
    <source>
        <dbReference type="RuleBase" id="RU361208"/>
    </source>
</evidence>
<dbReference type="GO" id="GO:0000272">
    <property type="term" value="P:polysaccharide catabolic process"/>
    <property type="evidence" value="ECO:0007669"/>
    <property type="project" value="UniProtKB-KW"/>
</dbReference>
<evidence type="ECO:0000256" key="12">
    <source>
        <dbReference type="SAM" id="MobiDB-lite"/>
    </source>
</evidence>
<keyword evidence="4" id="KW-0964">Secreted</keyword>
<feature type="compositionally biased region" description="Low complexity" evidence="12">
    <location>
        <begin position="254"/>
        <end position="276"/>
    </location>
</feature>
<evidence type="ECO:0000256" key="1">
    <source>
        <dbReference type="ARBA" id="ARBA00000405"/>
    </source>
</evidence>
<evidence type="ECO:0000256" key="6">
    <source>
        <dbReference type="ARBA" id="ARBA00022801"/>
    </source>
</evidence>
<evidence type="ECO:0000256" key="4">
    <source>
        <dbReference type="ARBA" id="ARBA00022525"/>
    </source>
</evidence>
<dbReference type="PANTHER" id="PTHR42061">
    <property type="entry name" value="ENDO-CHITOSANASE"/>
    <property type="match status" value="1"/>
</dbReference>
<sequence length="386" mass="40017">MAMKFTRNLALSVAFSASVLGQQVNGPDYNSPTGGPPAKFFEAAASIPVAGLQTAAAKASKVPDVATYPVSLEKNAAKSTIHSDWLSFSEGAALSWVADMDVDCDGIDYKCVGNPDGQDQTNWGALAAYEVPFIVIPQKFLSANGNLLSGNNIAAVICNGKMYYGILGDSNGDSPQVTGEASWLMARTCFPQDDLSGNKGHTAADVTYILFTGKDSVLPSSALNENYITNFSTLRSMGDKLVNALASNLGLGGSTPPTTTSATMTTTAKPTTTAEPSPTDCSWPGHCQGAACSSCDDCADDLVCTSGICSADEAQTCSWEGHCEGDSCSSDDDCSDELACVSGVCSADEDTETTCSWEDHCEGSSCTSHDDCADELSCSDGECTSS</sequence>
<evidence type="ECO:0000256" key="10">
    <source>
        <dbReference type="ARBA" id="ARBA00029386"/>
    </source>
</evidence>
<dbReference type="InterPro" id="IPR009939">
    <property type="entry name" value="Chitosanase_fungal"/>
</dbReference>
<evidence type="ECO:0000256" key="2">
    <source>
        <dbReference type="ARBA" id="ARBA00004613"/>
    </source>
</evidence>
<dbReference type="Proteomes" id="UP000234254">
    <property type="component" value="Unassembled WGS sequence"/>
</dbReference>
<protein>
    <recommendedName>
        <fullName evidence="11">Endo-chitosanase</fullName>
        <ecNumber evidence="11">3.2.1.132</ecNumber>
    </recommendedName>
</protein>
<evidence type="ECO:0000256" key="9">
    <source>
        <dbReference type="ARBA" id="ARBA00023326"/>
    </source>
</evidence>
<comment type="catalytic activity">
    <reaction evidence="1 11">
        <text>Endohydrolysis of beta-(1-&gt;4)-linkages between D-glucosamine residues in a partly acetylated chitosan.</text>
        <dbReference type="EC" id="3.2.1.132"/>
    </reaction>
</comment>
<keyword evidence="6 11" id="KW-0378">Hydrolase</keyword>
<comment type="caution">
    <text evidence="13">The sequence shown here is derived from an EMBL/GenBank/DDBJ whole genome shotgun (WGS) entry which is preliminary data.</text>
</comment>
<dbReference type="Pfam" id="PF07335">
    <property type="entry name" value="Glyco_hydro_75"/>
    <property type="match status" value="1"/>
</dbReference>
<dbReference type="PANTHER" id="PTHR42061:SF4">
    <property type="entry name" value="ENDO-CHITOSANASE"/>
    <property type="match status" value="1"/>
</dbReference>
<dbReference type="GeneID" id="36544911"/>
<feature type="signal peptide" evidence="11">
    <location>
        <begin position="1"/>
        <end position="21"/>
    </location>
</feature>
<comment type="subcellular location">
    <subcellularLocation>
        <location evidence="2 11">Secreted</location>
    </subcellularLocation>
</comment>
<dbReference type="RefSeq" id="XP_024691791.1">
    <property type="nucleotide sequence ID" value="XM_024837387.1"/>
</dbReference>
<organism evidence="13 14">
    <name type="scientific">Aspergillus campestris (strain IBT 28561)</name>
    <dbReference type="NCBI Taxonomy" id="1392248"/>
    <lineage>
        <taxon>Eukaryota</taxon>
        <taxon>Fungi</taxon>
        <taxon>Dikarya</taxon>
        <taxon>Ascomycota</taxon>
        <taxon>Pezizomycotina</taxon>
        <taxon>Eurotiomycetes</taxon>
        <taxon>Eurotiomycetidae</taxon>
        <taxon>Eurotiales</taxon>
        <taxon>Aspergillaceae</taxon>
        <taxon>Aspergillus</taxon>
        <taxon>Aspergillus subgen. Circumdati</taxon>
    </lineage>
</organism>
<gene>
    <name evidence="13" type="ORF">P168DRAFT_291331</name>
</gene>
<feature type="region of interest" description="Disordered" evidence="12">
    <location>
        <begin position="253"/>
        <end position="276"/>
    </location>
</feature>
<keyword evidence="8 11" id="KW-0326">Glycosidase</keyword>
<dbReference type="OrthoDB" id="4756206at2759"/>
<dbReference type="GO" id="GO:0005576">
    <property type="term" value="C:extracellular region"/>
    <property type="evidence" value="ECO:0007669"/>
    <property type="project" value="UniProtKB-SubCell"/>
</dbReference>
<evidence type="ECO:0000256" key="8">
    <source>
        <dbReference type="ARBA" id="ARBA00023295"/>
    </source>
</evidence>
<evidence type="ECO:0000313" key="14">
    <source>
        <dbReference type="Proteomes" id="UP000234254"/>
    </source>
</evidence>